<dbReference type="OrthoDB" id="27593at2759"/>
<feature type="region of interest" description="Disordered" evidence="1">
    <location>
        <begin position="565"/>
        <end position="588"/>
    </location>
</feature>
<protein>
    <recommendedName>
        <fullName evidence="2">Rho guanine nucleotide exchange factor 5/35 N-terminal domain-containing protein</fullName>
    </recommendedName>
</protein>
<reference evidence="3 4" key="1">
    <citation type="journal article" date="2019" name="PLoS ONE">
        <title>Genomic analyses reveal an absence of contemporary introgressive admixture between fin whales and blue whales, despite known hybrids.</title>
        <authorList>
            <person name="Westbury M.V."/>
            <person name="Petersen B."/>
            <person name="Lorenzen E.D."/>
        </authorList>
    </citation>
    <scope>NUCLEOTIDE SEQUENCE [LARGE SCALE GENOMIC DNA]</scope>
    <source>
        <strain evidence="3">FinWhale-01</strain>
    </source>
</reference>
<accession>A0A643ATN3</accession>
<feature type="domain" description="Rho guanine nucleotide exchange factor 5/35 N-terminal" evidence="2">
    <location>
        <begin position="5"/>
        <end position="475"/>
    </location>
</feature>
<feature type="compositionally biased region" description="Basic and acidic residues" evidence="1">
    <location>
        <begin position="232"/>
        <end position="246"/>
    </location>
</feature>
<dbReference type="AlphaFoldDB" id="A0A643ATN3"/>
<evidence type="ECO:0000259" key="2">
    <source>
        <dbReference type="Pfam" id="PF15441"/>
    </source>
</evidence>
<dbReference type="EMBL" id="SGJD01059224">
    <property type="protein sequence ID" value="KAB0336574.1"/>
    <property type="molecule type" value="Genomic_DNA"/>
</dbReference>
<feature type="compositionally biased region" description="Basic and acidic residues" evidence="1">
    <location>
        <begin position="303"/>
        <end position="321"/>
    </location>
</feature>
<comment type="caution">
    <text evidence="3">The sequence shown here is derived from an EMBL/GenBank/DDBJ whole genome shotgun (WGS) entry which is preliminary data.</text>
</comment>
<dbReference type="Proteomes" id="UP000437017">
    <property type="component" value="Unassembled WGS sequence"/>
</dbReference>
<name>A0A643ATN3_BALPH</name>
<feature type="compositionally biased region" description="Basic and acidic residues" evidence="1">
    <location>
        <begin position="263"/>
        <end position="275"/>
    </location>
</feature>
<feature type="region of interest" description="Disordered" evidence="1">
    <location>
        <begin position="80"/>
        <end position="128"/>
    </location>
</feature>
<feature type="compositionally biased region" description="Basic and acidic residues" evidence="1">
    <location>
        <begin position="104"/>
        <end position="120"/>
    </location>
</feature>
<feature type="non-terminal residue" evidence="3">
    <location>
        <position position="1"/>
    </location>
</feature>
<dbReference type="InterPro" id="IPR029212">
    <property type="entry name" value="ARHGEF5/35_N"/>
</dbReference>
<feature type="compositionally biased region" description="Gly residues" evidence="1">
    <location>
        <begin position="380"/>
        <end position="390"/>
    </location>
</feature>
<proteinExistence type="predicted"/>
<feature type="compositionally biased region" description="Low complexity" evidence="1">
    <location>
        <begin position="37"/>
        <end position="51"/>
    </location>
</feature>
<feature type="compositionally biased region" description="Low complexity" evidence="1">
    <location>
        <begin position="501"/>
        <end position="512"/>
    </location>
</feature>
<dbReference type="Pfam" id="PF15441">
    <property type="entry name" value="ARHGEF5_35"/>
    <property type="match status" value="1"/>
</dbReference>
<feature type="region of interest" description="Disordered" evidence="1">
    <location>
        <begin position="142"/>
        <end position="552"/>
    </location>
</feature>
<feature type="compositionally biased region" description="Basic and acidic residues" evidence="1">
    <location>
        <begin position="391"/>
        <end position="403"/>
    </location>
</feature>
<sequence length="588" mass="61841">DSALMEAEEPQHGASTPAPARVEFSVPLAAPMRSRQAPALEPEAAEGGDPPHQWAGRHTPLDAQHRHVRAVDDCAPESVASFPIDASADVETNQENLTAEACDPPEHQEAGPQRPADRQARPPAPAELCACPNQAEYLDTASVSSELGSSMEVEFRPELTSLILETGQAEEEEETSPDTSAQTRCAPCCEERPAETNQPQDSESGPARQGSPEREGAVCLQKAEELEGEGQGEERLQGAGTPREDVCSDGLSGERAQMGEQVHGTEEEQRQKEQQSQDDVMLAEQGESKGRSGELGGLSSGEWDWRTQGHGDLERGERKNGELTGPEESTVEARYEENQSLVGKSVRVTGKQEDQGLQGKVMPVEGQEEKVGSSEEEPGGGHGDTPGGGGGERRTEEGGKHDVPAALALVAPEVSSPHDLFPDACCPTARTPGTQAEPRAEEPSPAAPTLELVGWSQQLISLPHSFPAAESPDQETAQYNQRVGSELGKGTASSRGGEGGSATPPRTAASASPSPPGVSPGMTASSAGPQVAFPRREPSKPPEPLDQPTAHLPVGLLRALQLRATASPQQARPALTLLQASALGRPST</sequence>
<feature type="region of interest" description="Disordered" evidence="1">
    <location>
        <begin position="1"/>
        <end position="60"/>
    </location>
</feature>
<evidence type="ECO:0000313" key="3">
    <source>
        <dbReference type="EMBL" id="KAB0336574.1"/>
    </source>
</evidence>
<evidence type="ECO:0000313" key="4">
    <source>
        <dbReference type="Proteomes" id="UP000437017"/>
    </source>
</evidence>
<gene>
    <name evidence="3" type="ORF">E2I00_009323</name>
</gene>
<evidence type="ECO:0000256" key="1">
    <source>
        <dbReference type="SAM" id="MobiDB-lite"/>
    </source>
</evidence>
<organism evidence="3 4">
    <name type="scientific">Balaenoptera physalus</name>
    <name type="common">Fin whale</name>
    <name type="synonym">Balaena physalus</name>
    <dbReference type="NCBI Taxonomy" id="9770"/>
    <lineage>
        <taxon>Eukaryota</taxon>
        <taxon>Metazoa</taxon>
        <taxon>Chordata</taxon>
        <taxon>Craniata</taxon>
        <taxon>Vertebrata</taxon>
        <taxon>Euteleostomi</taxon>
        <taxon>Mammalia</taxon>
        <taxon>Eutheria</taxon>
        <taxon>Laurasiatheria</taxon>
        <taxon>Artiodactyla</taxon>
        <taxon>Whippomorpha</taxon>
        <taxon>Cetacea</taxon>
        <taxon>Mysticeti</taxon>
        <taxon>Balaenopteridae</taxon>
        <taxon>Balaenoptera</taxon>
    </lineage>
</organism>
<keyword evidence="4" id="KW-1185">Reference proteome</keyword>
<feature type="compositionally biased region" description="Polar residues" evidence="1">
    <location>
        <begin position="474"/>
        <end position="483"/>
    </location>
</feature>